<dbReference type="OrthoDB" id="1740265at2759"/>
<sequence>MCSAYIMKTVFIVCVIILYPSLSHLKSQEEWKSRIIYQILTDRFAAEGEPTTCTDLRSYCGGTFRGIVGKLDYISGLGANAIWISPIVVNTPKGYHGYWAKDIYNFNEHFGTEEDFKYLLSECHKRDIWVMVDVVANHMGYTDGCCWNVDCDKQQLVNFTGFSPFNRSEDYHSLCEIMNWKNQTEVELCRLAKLPDLNQSNQYVRSTLLNWISELTKKYGIDGYRIDTATEVAKDFWSEFQVAAGVFCLGEASSGNITYTAEYQGPLNSILNYPLYYTMKRVFTGNQSMKTLTTTVDQELMKFEDITVLGNFIDNHDVQRFLSISPNITMLMNNLAYVLLSQGIPIIYYGTEQAFNAGNDPENREALWPHYNQTSPLYKFISQLSHFRRRSDLDFSSDQQTEVYASDDYFILSRGDKHQVLIFITNKISDGNLTKTFPVNVYTDGTVLVNIENDKDFIKVTNRSIDVQFYKNMPKVFRLQTNTNSGDLVRVSIVMTILSALVTLGIYWVAP</sequence>
<feature type="active site" description="Nucleophile" evidence="11">
    <location>
        <position position="227"/>
    </location>
</feature>
<dbReference type="CDD" id="cd11319">
    <property type="entry name" value="AmyAc_euk_AmyA"/>
    <property type="match status" value="1"/>
</dbReference>
<evidence type="ECO:0000256" key="3">
    <source>
        <dbReference type="ARBA" id="ARBA00008061"/>
    </source>
</evidence>
<keyword evidence="6 16" id="KW-0732">Signal</keyword>
<evidence type="ECO:0000256" key="8">
    <source>
        <dbReference type="ARBA" id="ARBA00022837"/>
    </source>
</evidence>
<dbReference type="GO" id="GO:0005975">
    <property type="term" value="P:carbohydrate metabolic process"/>
    <property type="evidence" value="ECO:0007669"/>
    <property type="project" value="InterPro"/>
</dbReference>
<evidence type="ECO:0000259" key="17">
    <source>
        <dbReference type="SMART" id="SM00642"/>
    </source>
</evidence>
<dbReference type="PIRSF" id="PIRSF001024">
    <property type="entry name" value="Alph-amyl_fung"/>
    <property type="match status" value="1"/>
</dbReference>
<keyword evidence="13" id="KW-1015">Disulfide bond</keyword>
<dbReference type="InterPro" id="IPR017853">
    <property type="entry name" value="GH"/>
</dbReference>
<dbReference type="FunFam" id="3.20.20.80:FF:000120">
    <property type="entry name" value="Alpha-amylase A"/>
    <property type="match status" value="1"/>
</dbReference>
<keyword evidence="7 18" id="KW-0378">Hydrolase</keyword>
<keyword evidence="15" id="KW-0812">Transmembrane</keyword>
<dbReference type="Gene3D" id="3.20.20.80">
    <property type="entry name" value="Glycosidases"/>
    <property type="match status" value="1"/>
</dbReference>
<dbReference type="GO" id="GO:0004556">
    <property type="term" value="F:alpha-amylase activity"/>
    <property type="evidence" value="ECO:0007669"/>
    <property type="project" value="UniProtKB-EC"/>
</dbReference>
<feature type="chain" id="PRO_5032724472" description="alpha-amylase" evidence="16">
    <location>
        <begin position="24"/>
        <end position="511"/>
    </location>
</feature>
<keyword evidence="19" id="KW-1185">Reference proteome</keyword>
<feature type="disulfide bond" evidence="13">
    <location>
        <begin position="175"/>
        <end position="189"/>
    </location>
</feature>
<feature type="disulfide bond" evidence="13">
    <location>
        <begin position="53"/>
        <end position="60"/>
    </location>
</feature>
<dbReference type="InterPro" id="IPR013777">
    <property type="entry name" value="A-amylase-like"/>
</dbReference>
<dbReference type="PANTHER" id="PTHR10357">
    <property type="entry name" value="ALPHA-AMYLASE FAMILY MEMBER"/>
    <property type="match status" value="1"/>
</dbReference>
<comment type="catalytic activity">
    <reaction evidence="1">
        <text>Endohydrolysis of (1-&gt;4)-alpha-D-glucosidic linkages in polysaccharides containing three or more (1-&gt;4)-alpha-linked D-glucose units.</text>
        <dbReference type="EC" id="3.2.1.1"/>
    </reaction>
</comment>
<keyword evidence="9" id="KW-0119">Carbohydrate metabolism</keyword>
<feature type="binding site" evidence="14">
    <location>
        <position position="255"/>
    </location>
    <ligand>
        <name>substrate</name>
    </ligand>
</feature>
<evidence type="ECO:0000256" key="5">
    <source>
        <dbReference type="ARBA" id="ARBA00022723"/>
    </source>
</evidence>
<protein>
    <recommendedName>
        <fullName evidence="4">alpha-amylase</fullName>
        <ecNumber evidence="4">3.2.1.1</ecNumber>
    </recommendedName>
</protein>
<dbReference type="EC" id="3.2.1.1" evidence="4"/>
<feature type="signal peptide" evidence="16">
    <location>
        <begin position="1"/>
        <end position="23"/>
    </location>
</feature>
<evidence type="ECO:0000256" key="16">
    <source>
        <dbReference type="SAM" id="SignalP"/>
    </source>
</evidence>
<evidence type="ECO:0000256" key="12">
    <source>
        <dbReference type="PIRSR" id="PIRSR001024-2"/>
    </source>
</evidence>
<accession>A0A8B6EYQ1</accession>
<dbReference type="SMART" id="SM00642">
    <property type="entry name" value="Aamy"/>
    <property type="match status" value="1"/>
</dbReference>
<feature type="transmembrane region" description="Helical" evidence="15">
    <location>
        <begin position="488"/>
        <end position="510"/>
    </location>
</feature>
<evidence type="ECO:0000256" key="9">
    <source>
        <dbReference type="ARBA" id="ARBA00023277"/>
    </source>
</evidence>
<feature type="binding site" evidence="14">
    <location>
        <position position="138"/>
    </location>
    <ligand>
        <name>substrate</name>
    </ligand>
</feature>
<evidence type="ECO:0000256" key="7">
    <source>
        <dbReference type="ARBA" id="ARBA00022801"/>
    </source>
</evidence>
<evidence type="ECO:0000256" key="11">
    <source>
        <dbReference type="PIRSR" id="PIRSR001024-1"/>
    </source>
</evidence>
<evidence type="ECO:0000256" key="15">
    <source>
        <dbReference type="SAM" id="Phobius"/>
    </source>
</evidence>
<evidence type="ECO:0000256" key="10">
    <source>
        <dbReference type="ARBA" id="ARBA00023295"/>
    </source>
</evidence>
<dbReference type="GO" id="GO:0005509">
    <property type="term" value="F:calcium ion binding"/>
    <property type="evidence" value="ECO:0007669"/>
    <property type="project" value="InterPro"/>
</dbReference>
<organism evidence="18 19">
    <name type="scientific">Mytilus galloprovincialis</name>
    <name type="common">Mediterranean mussel</name>
    <dbReference type="NCBI Taxonomy" id="29158"/>
    <lineage>
        <taxon>Eukaryota</taxon>
        <taxon>Metazoa</taxon>
        <taxon>Spiralia</taxon>
        <taxon>Lophotrochozoa</taxon>
        <taxon>Mollusca</taxon>
        <taxon>Bivalvia</taxon>
        <taxon>Autobranchia</taxon>
        <taxon>Pteriomorphia</taxon>
        <taxon>Mytilida</taxon>
        <taxon>Mytiloidea</taxon>
        <taxon>Mytilidae</taxon>
        <taxon>Mytilinae</taxon>
        <taxon>Mytilus</taxon>
    </lineage>
</organism>
<name>A0A8B6EYQ1_MYTGA</name>
<feature type="domain" description="Glycosyl hydrolase family 13 catalytic" evidence="17">
    <location>
        <begin position="38"/>
        <end position="388"/>
    </location>
</feature>
<dbReference type="PANTHER" id="PTHR10357:SF215">
    <property type="entry name" value="ALPHA-AMYLASE 1"/>
    <property type="match status" value="1"/>
</dbReference>
<feature type="site" description="Transition state stabilizer" evidence="12">
    <location>
        <position position="317"/>
    </location>
</feature>
<keyword evidence="10 18" id="KW-0326">Glycosidase</keyword>
<keyword evidence="5" id="KW-0479">Metal-binding</keyword>
<feature type="active site" description="Proton donor" evidence="11">
    <location>
        <position position="251"/>
    </location>
</feature>
<evidence type="ECO:0000256" key="4">
    <source>
        <dbReference type="ARBA" id="ARBA00012595"/>
    </source>
</evidence>
<dbReference type="Gene3D" id="2.60.40.1180">
    <property type="entry name" value="Golgi alpha-mannosidase II"/>
    <property type="match status" value="1"/>
</dbReference>
<feature type="binding site" evidence="14">
    <location>
        <position position="317"/>
    </location>
    <ligand>
        <name>substrate</name>
    </ligand>
</feature>
<keyword evidence="8" id="KW-0106">Calcium</keyword>
<dbReference type="EMBL" id="UYJE01005869">
    <property type="protein sequence ID" value="VDI41187.1"/>
    <property type="molecule type" value="Genomic_DNA"/>
</dbReference>
<evidence type="ECO:0000256" key="1">
    <source>
        <dbReference type="ARBA" id="ARBA00000548"/>
    </source>
</evidence>
<feature type="binding site" evidence="14">
    <location>
        <position position="99"/>
    </location>
    <ligand>
        <name>substrate</name>
    </ligand>
</feature>
<reference evidence="18" key="1">
    <citation type="submission" date="2018-11" db="EMBL/GenBank/DDBJ databases">
        <authorList>
            <person name="Alioto T."/>
            <person name="Alioto T."/>
        </authorList>
    </citation>
    <scope>NUCLEOTIDE SEQUENCE</scope>
</reference>
<evidence type="ECO:0000256" key="6">
    <source>
        <dbReference type="ARBA" id="ARBA00022729"/>
    </source>
</evidence>
<proteinExistence type="inferred from homology"/>
<keyword evidence="15" id="KW-1133">Transmembrane helix</keyword>
<keyword evidence="15" id="KW-0472">Membrane</keyword>
<dbReference type="Pfam" id="PF00128">
    <property type="entry name" value="Alpha-amylase"/>
    <property type="match status" value="1"/>
</dbReference>
<feature type="binding site" evidence="14">
    <location>
        <position position="225"/>
    </location>
    <ligand>
        <name>substrate</name>
    </ligand>
</feature>
<comment type="similarity">
    <text evidence="3">Belongs to the glycosyl hydrolase 13 family.</text>
</comment>
<comment type="cofactor">
    <cofactor evidence="2">
        <name>Ca(2+)</name>
        <dbReference type="ChEBI" id="CHEBI:29108"/>
    </cofactor>
</comment>
<gene>
    <name evidence="18" type="ORF">MGAL_10B076721</name>
</gene>
<evidence type="ECO:0000313" key="19">
    <source>
        <dbReference type="Proteomes" id="UP000596742"/>
    </source>
</evidence>
<evidence type="ECO:0000256" key="2">
    <source>
        <dbReference type="ARBA" id="ARBA00001913"/>
    </source>
</evidence>
<evidence type="ECO:0000256" key="14">
    <source>
        <dbReference type="PIRSR" id="PIRSR001024-5"/>
    </source>
</evidence>
<evidence type="ECO:0000256" key="13">
    <source>
        <dbReference type="PIRSR" id="PIRSR001024-4"/>
    </source>
</evidence>
<dbReference type="InterPro" id="IPR006047">
    <property type="entry name" value="GH13_cat_dom"/>
</dbReference>
<feature type="binding site" evidence="14">
    <location>
        <position position="364"/>
    </location>
    <ligand>
        <name>substrate</name>
    </ligand>
</feature>
<dbReference type="InterPro" id="IPR013780">
    <property type="entry name" value="Glyco_hydro_b"/>
</dbReference>
<evidence type="ECO:0000313" key="18">
    <source>
        <dbReference type="EMBL" id="VDI41187.1"/>
    </source>
</evidence>
<dbReference type="Proteomes" id="UP000596742">
    <property type="component" value="Unassembled WGS sequence"/>
</dbReference>
<dbReference type="AlphaFoldDB" id="A0A8B6EYQ1"/>
<comment type="caution">
    <text evidence="18">The sequence shown here is derived from an EMBL/GenBank/DDBJ whole genome shotgun (WGS) entry which is preliminary data.</text>
</comment>
<dbReference type="SUPFAM" id="SSF51445">
    <property type="entry name" value="(Trans)glycosidases"/>
    <property type="match status" value="1"/>
</dbReference>